<accession>A0ABR2LMD2</accession>
<proteinExistence type="predicted"/>
<evidence type="ECO:0000313" key="2">
    <source>
        <dbReference type="EMBL" id="KAK8945494.1"/>
    </source>
</evidence>
<keyword evidence="1" id="KW-0812">Transmembrane</keyword>
<evidence type="ECO:0000256" key="1">
    <source>
        <dbReference type="SAM" id="Phobius"/>
    </source>
</evidence>
<comment type="caution">
    <text evidence="2">The sequence shown here is derived from an EMBL/GenBank/DDBJ whole genome shotgun (WGS) entry which is preliminary data.</text>
</comment>
<protein>
    <submittedName>
        <fullName evidence="2">Uncharacterized protein</fullName>
    </submittedName>
</protein>
<sequence length="115" mass="13008">MACRGFLECLLKLLNFLLSISGLGMVGYGIYLLVEWNRISPGSGDEPISPASYGAEIWKLGRPMLLVTTMSDSFFDKLPSAWYGFVIFLFPSDFNCFKYFVLNTFTSDFHTTTLF</sequence>
<name>A0ABR2LMD2_9ASPA</name>
<feature type="transmembrane region" description="Helical" evidence="1">
    <location>
        <begin position="80"/>
        <end position="101"/>
    </location>
</feature>
<keyword evidence="1" id="KW-0472">Membrane</keyword>
<dbReference type="EMBL" id="JBBWWR010000017">
    <property type="protein sequence ID" value="KAK8945494.1"/>
    <property type="molecule type" value="Genomic_DNA"/>
</dbReference>
<keyword evidence="1" id="KW-1133">Transmembrane helix</keyword>
<dbReference type="Proteomes" id="UP001412067">
    <property type="component" value="Unassembled WGS sequence"/>
</dbReference>
<reference evidence="2 3" key="1">
    <citation type="journal article" date="2022" name="Nat. Plants">
        <title>Genomes of leafy and leafless Platanthera orchids illuminate the evolution of mycoheterotrophy.</title>
        <authorList>
            <person name="Li M.H."/>
            <person name="Liu K.W."/>
            <person name="Li Z."/>
            <person name="Lu H.C."/>
            <person name="Ye Q.L."/>
            <person name="Zhang D."/>
            <person name="Wang J.Y."/>
            <person name="Li Y.F."/>
            <person name="Zhong Z.M."/>
            <person name="Liu X."/>
            <person name="Yu X."/>
            <person name="Liu D.K."/>
            <person name="Tu X.D."/>
            <person name="Liu B."/>
            <person name="Hao Y."/>
            <person name="Liao X.Y."/>
            <person name="Jiang Y.T."/>
            <person name="Sun W.H."/>
            <person name="Chen J."/>
            <person name="Chen Y.Q."/>
            <person name="Ai Y."/>
            <person name="Zhai J.W."/>
            <person name="Wu S.S."/>
            <person name="Zhou Z."/>
            <person name="Hsiao Y.Y."/>
            <person name="Wu W.L."/>
            <person name="Chen Y.Y."/>
            <person name="Lin Y.F."/>
            <person name="Hsu J.L."/>
            <person name="Li C.Y."/>
            <person name="Wang Z.W."/>
            <person name="Zhao X."/>
            <person name="Zhong W.Y."/>
            <person name="Ma X.K."/>
            <person name="Ma L."/>
            <person name="Huang J."/>
            <person name="Chen G.Z."/>
            <person name="Huang M.Z."/>
            <person name="Huang L."/>
            <person name="Peng D.H."/>
            <person name="Luo Y.B."/>
            <person name="Zou S.Q."/>
            <person name="Chen S.P."/>
            <person name="Lan S."/>
            <person name="Tsai W.C."/>
            <person name="Van de Peer Y."/>
            <person name="Liu Z.J."/>
        </authorList>
    </citation>
    <scope>NUCLEOTIDE SEQUENCE [LARGE SCALE GENOMIC DNA]</scope>
    <source>
        <strain evidence="2">Lor288</strain>
    </source>
</reference>
<keyword evidence="3" id="KW-1185">Reference proteome</keyword>
<evidence type="ECO:0000313" key="3">
    <source>
        <dbReference type="Proteomes" id="UP001412067"/>
    </source>
</evidence>
<feature type="transmembrane region" description="Helical" evidence="1">
    <location>
        <begin position="12"/>
        <end position="34"/>
    </location>
</feature>
<organism evidence="2 3">
    <name type="scientific">Platanthera guangdongensis</name>
    <dbReference type="NCBI Taxonomy" id="2320717"/>
    <lineage>
        <taxon>Eukaryota</taxon>
        <taxon>Viridiplantae</taxon>
        <taxon>Streptophyta</taxon>
        <taxon>Embryophyta</taxon>
        <taxon>Tracheophyta</taxon>
        <taxon>Spermatophyta</taxon>
        <taxon>Magnoliopsida</taxon>
        <taxon>Liliopsida</taxon>
        <taxon>Asparagales</taxon>
        <taxon>Orchidaceae</taxon>
        <taxon>Orchidoideae</taxon>
        <taxon>Orchideae</taxon>
        <taxon>Orchidinae</taxon>
        <taxon>Platanthera</taxon>
    </lineage>
</organism>
<gene>
    <name evidence="2" type="ORF">KSP40_PGU020476</name>
</gene>